<dbReference type="EMBL" id="JAULUE010002060">
    <property type="protein sequence ID" value="KAK5884218.1"/>
    <property type="molecule type" value="Genomic_DNA"/>
</dbReference>
<accession>A0AAN8BFF1</accession>
<name>A0AAN8BFF1_9TELE</name>
<sequence length="114" mass="12810">MLLKARNIDFRAGAPAGLKAARVDLSRGIRKAKQEYTRKITGHFKDSRDSQSLWQGIRTLTDYKLPPQTCDSHTSLLNHFNCFFARFEAQNNTPAQKTSPPPTDDHALRLSPAS</sequence>
<protein>
    <submittedName>
        <fullName evidence="2">Uncharacterized protein</fullName>
    </submittedName>
</protein>
<dbReference type="AlphaFoldDB" id="A0AAN8BFF1"/>
<evidence type="ECO:0000313" key="2">
    <source>
        <dbReference type="EMBL" id="KAK5884218.1"/>
    </source>
</evidence>
<proteinExistence type="predicted"/>
<feature type="region of interest" description="Disordered" evidence="1">
    <location>
        <begin position="92"/>
        <end position="114"/>
    </location>
</feature>
<dbReference type="Proteomes" id="UP001335648">
    <property type="component" value="Unassembled WGS sequence"/>
</dbReference>
<keyword evidence="3" id="KW-1185">Reference proteome</keyword>
<comment type="caution">
    <text evidence="2">The sequence shown here is derived from an EMBL/GenBank/DDBJ whole genome shotgun (WGS) entry which is preliminary data.</text>
</comment>
<evidence type="ECO:0000313" key="3">
    <source>
        <dbReference type="Proteomes" id="UP001335648"/>
    </source>
</evidence>
<reference evidence="2 3" key="1">
    <citation type="journal article" date="2023" name="Mol. Biol. Evol.">
        <title>Genomics of Secondarily Temperate Adaptation in the Only Non-Antarctic Icefish.</title>
        <authorList>
            <person name="Rivera-Colon A.G."/>
            <person name="Rayamajhi N."/>
            <person name="Minhas B.F."/>
            <person name="Madrigal G."/>
            <person name="Bilyk K.T."/>
            <person name="Yoon V."/>
            <person name="Hune M."/>
            <person name="Gregory S."/>
            <person name="Cheng C.H.C."/>
            <person name="Catchen J.M."/>
        </authorList>
    </citation>
    <scope>NUCLEOTIDE SEQUENCE [LARGE SCALE GENOMIC DNA]</scope>
    <source>
        <strain evidence="2">JC2023a</strain>
    </source>
</reference>
<organism evidence="2 3">
    <name type="scientific">Champsocephalus esox</name>
    <name type="common">pike icefish</name>
    <dbReference type="NCBI Taxonomy" id="159716"/>
    <lineage>
        <taxon>Eukaryota</taxon>
        <taxon>Metazoa</taxon>
        <taxon>Chordata</taxon>
        <taxon>Craniata</taxon>
        <taxon>Vertebrata</taxon>
        <taxon>Euteleostomi</taxon>
        <taxon>Actinopterygii</taxon>
        <taxon>Neopterygii</taxon>
        <taxon>Teleostei</taxon>
        <taxon>Neoteleostei</taxon>
        <taxon>Acanthomorphata</taxon>
        <taxon>Eupercaria</taxon>
        <taxon>Perciformes</taxon>
        <taxon>Notothenioidei</taxon>
        <taxon>Channichthyidae</taxon>
        <taxon>Champsocephalus</taxon>
    </lineage>
</organism>
<evidence type="ECO:0000256" key="1">
    <source>
        <dbReference type="SAM" id="MobiDB-lite"/>
    </source>
</evidence>
<gene>
    <name evidence="2" type="ORF">CesoFtcFv8_018063</name>
</gene>